<dbReference type="InterPro" id="IPR036383">
    <property type="entry name" value="TSP1_rpt_sf"/>
</dbReference>
<evidence type="ECO:0000313" key="1">
    <source>
        <dbReference type="EMBL" id="KAJ8955131.1"/>
    </source>
</evidence>
<dbReference type="Pfam" id="PF00090">
    <property type="entry name" value="TSP_1"/>
    <property type="match status" value="1"/>
</dbReference>
<comment type="caution">
    <text evidence="1">The sequence shown here is derived from an EMBL/GenBank/DDBJ whole genome shotgun (WGS) entry which is preliminary data.</text>
</comment>
<dbReference type="PROSITE" id="PS50092">
    <property type="entry name" value="TSP1"/>
    <property type="match status" value="1"/>
</dbReference>
<dbReference type="SUPFAM" id="SSF82895">
    <property type="entry name" value="TSP-1 type 1 repeat"/>
    <property type="match status" value="1"/>
</dbReference>
<dbReference type="AlphaFoldDB" id="A0AAV8YTZ9"/>
<dbReference type="Proteomes" id="UP001162162">
    <property type="component" value="Unassembled WGS sequence"/>
</dbReference>
<dbReference type="EMBL" id="JAPWTK010000040">
    <property type="protein sequence ID" value="KAJ8955131.1"/>
    <property type="molecule type" value="Genomic_DNA"/>
</dbReference>
<dbReference type="SMART" id="SM00209">
    <property type="entry name" value="TSP1"/>
    <property type="match status" value="1"/>
</dbReference>
<name>A0AAV8YTZ9_9CUCU</name>
<protein>
    <submittedName>
        <fullName evidence="1">Uncharacterized protein</fullName>
    </submittedName>
</protein>
<organism evidence="1 2">
    <name type="scientific">Aromia moschata</name>
    <dbReference type="NCBI Taxonomy" id="1265417"/>
    <lineage>
        <taxon>Eukaryota</taxon>
        <taxon>Metazoa</taxon>
        <taxon>Ecdysozoa</taxon>
        <taxon>Arthropoda</taxon>
        <taxon>Hexapoda</taxon>
        <taxon>Insecta</taxon>
        <taxon>Pterygota</taxon>
        <taxon>Neoptera</taxon>
        <taxon>Endopterygota</taxon>
        <taxon>Coleoptera</taxon>
        <taxon>Polyphaga</taxon>
        <taxon>Cucujiformia</taxon>
        <taxon>Chrysomeloidea</taxon>
        <taxon>Cerambycidae</taxon>
        <taxon>Cerambycinae</taxon>
        <taxon>Callichromatini</taxon>
        <taxon>Aromia</taxon>
    </lineage>
</organism>
<sequence length="120" mass="13829">MDRTADRFYYIIKNETLRTGRLQIYKLPTPNAKVIGTASSSAKTDLEEDNLDDVFYFDEYKVNVRDKKNVKMWDHWSKWSPCSVTCGVGKMTRWRHCVSPGCDPGEKEAQIKTCTLAPCQ</sequence>
<dbReference type="InterPro" id="IPR000884">
    <property type="entry name" value="TSP1_rpt"/>
</dbReference>
<gene>
    <name evidence="1" type="ORF">NQ318_009024</name>
</gene>
<dbReference type="Gene3D" id="2.20.100.10">
    <property type="entry name" value="Thrombospondin type-1 (TSP1) repeat"/>
    <property type="match status" value="1"/>
</dbReference>
<evidence type="ECO:0000313" key="2">
    <source>
        <dbReference type="Proteomes" id="UP001162162"/>
    </source>
</evidence>
<proteinExistence type="predicted"/>
<keyword evidence="2" id="KW-1185">Reference proteome</keyword>
<reference evidence="1" key="1">
    <citation type="journal article" date="2023" name="Insect Mol. Biol.">
        <title>Genome sequencing provides insights into the evolution of gene families encoding plant cell wall-degrading enzymes in longhorned beetles.</title>
        <authorList>
            <person name="Shin N.R."/>
            <person name="Okamura Y."/>
            <person name="Kirsch R."/>
            <person name="Pauchet Y."/>
        </authorList>
    </citation>
    <scope>NUCLEOTIDE SEQUENCE</scope>
    <source>
        <strain evidence="1">AMC_N1</strain>
    </source>
</reference>
<accession>A0AAV8YTZ9</accession>